<organism evidence="3 4">
    <name type="scientific">Platanthera guangdongensis</name>
    <dbReference type="NCBI Taxonomy" id="2320717"/>
    <lineage>
        <taxon>Eukaryota</taxon>
        <taxon>Viridiplantae</taxon>
        <taxon>Streptophyta</taxon>
        <taxon>Embryophyta</taxon>
        <taxon>Tracheophyta</taxon>
        <taxon>Spermatophyta</taxon>
        <taxon>Magnoliopsida</taxon>
        <taxon>Liliopsida</taxon>
        <taxon>Asparagales</taxon>
        <taxon>Orchidaceae</taxon>
        <taxon>Orchidoideae</taxon>
        <taxon>Orchideae</taxon>
        <taxon>Orchidinae</taxon>
        <taxon>Platanthera</taxon>
    </lineage>
</organism>
<feature type="region of interest" description="Disordered" evidence="1">
    <location>
        <begin position="75"/>
        <end position="94"/>
    </location>
</feature>
<dbReference type="Gene3D" id="1.20.1270.60">
    <property type="entry name" value="Arfaptin homology (AH) domain/BAR domain"/>
    <property type="match status" value="1"/>
</dbReference>
<dbReference type="InterPro" id="IPR001683">
    <property type="entry name" value="PX_dom"/>
</dbReference>
<dbReference type="Pfam" id="PF09325">
    <property type="entry name" value="Vps5"/>
    <property type="match status" value="1"/>
</dbReference>
<name>A0ABR2MZI4_9ASPA</name>
<dbReference type="SMART" id="SM00312">
    <property type="entry name" value="PX"/>
    <property type="match status" value="1"/>
</dbReference>
<dbReference type="InterPro" id="IPR044279">
    <property type="entry name" value="SNX2A/B"/>
</dbReference>
<accession>A0ABR2MZI4</accession>
<feature type="region of interest" description="Disordered" evidence="1">
    <location>
        <begin position="1"/>
        <end position="69"/>
    </location>
</feature>
<proteinExistence type="predicted"/>
<dbReference type="CDD" id="cd07596">
    <property type="entry name" value="BAR_SNX"/>
    <property type="match status" value="1"/>
</dbReference>
<dbReference type="PROSITE" id="PS50195">
    <property type="entry name" value="PX"/>
    <property type="match status" value="1"/>
</dbReference>
<feature type="compositionally biased region" description="Low complexity" evidence="1">
    <location>
        <begin position="54"/>
        <end position="69"/>
    </location>
</feature>
<evidence type="ECO:0000313" key="4">
    <source>
        <dbReference type="Proteomes" id="UP001412067"/>
    </source>
</evidence>
<dbReference type="EMBL" id="JBBWWR010000003">
    <property type="protein sequence ID" value="KAK8968885.1"/>
    <property type="molecule type" value="Genomic_DNA"/>
</dbReference>
<evidence type="ECO:0000256" key="1">
    <source>
        <dbReference type="SAM" id="MobiDB-lite"/>
    </source>
</evidence>
<dbReference type="SUPFAM" id="SSF64268">
    <property type="entry name" value="PX domain"/>
    <property type="match status" value="1"/>
</dbReference>
<gene>
    <name evidence="3" type="primary">SNX2B</name>
    <name evidence="3" type="ORF">KSP40_PGU002282</name>
</gene>
<keyword evidence="4" id="KW-1185">Reference proteome</keyword>
<dbReference type="Proteomes" id="UP001412067">
    <property type="component" value="Unassembled WGS sequence"/>
</dbReference>
<dbReference type="InterPro" id="IPR027267">
    <property type="entry name" value="AH/BAR_dom_sf"/>
</dbReference>
<evidence type="ECO:0000259" key="2">
    <source>
        <dbReference type="PROSITE" id="PS50195"/>
    </source>
</evidence>
<sequence length="541" mass="60291">MSSSGESPFGFEYPPSRDEMETLPLTDGPLTVIPRVDGSHALLHPLQPNPPSSSPASSPTSLTTSSFTDPFSYNDGVSIHTTNPPKDATYPLPRGKSIQYQDHLRITVSDPQKESEPTVSLVPGAGTFISYLITTRTPAADPSAPSQEFSVRRRFRDVVTLADRIAESYRGFVIPLRPDKSVVESQVMQKQEFVEQRRSALEKYLCKLAEHPVIGKSDELRVFLQASGKFPLPATTDMASRVLDGAVRLPKQLFSSGEVGSGYVLAPQDVVQPAKGGRDLLRMFKELKQSMANDWGGTKPSLVEEDKIFLERKERVLELEQQLSTSSQQAEALVKAQQDMSETMGEMGLTFFKLSKFETEGAVYESQRIRATDFKHLATAVIKASRAHRESNAFTMKHLDKLHQHYGLMLAVHHAFSDRASALITLQTILSDLSSLRLREEKLEAASSMIFGGDKTRARKLDELKETIIITEDAKNIAFKEYERIKDNNRSELDRLDRERHEDFFAMIQGFVVNQAAYAEKIAGIWTQVAGETSGYADITN</sequence>
<dbReference type="Pfam" id="PF00787">
    <property type="entry name" value="PX"/>
    <property type="match status" value="1"/>
</dbReference>
<evidence type="ECO:0000313" key="3">
    <source>
        <dbReference type="EMBL" id="KAK8968885.1"/>
    </source>
</evidence>
<reference evidence="3 4" key="1">
    <citation type="journal article" date="2022" name="Nat. Plants">
        <title>Genomes of leafy and leafless Platanthera orchids illuminate the evolution of mycoheterotrophy.</title>
        <authorList>
            <person name="Li M.H."/>
            <person name="Liu K.W."/>
            <person name="Li Z."/>
            <person name="Lu H.C."/>
            <person name="Ye Q.L."/>
            <person name="Zhang D."/>
            <person name="Wang J.Y."/>
            <person name="Li Y.F."/>
            <person name="Zhong Z.M."/>
            <person name="Liu X."/>
            <person name="Yu X."/>
            <person name="Liu D.K."/>
            <person name="Tu X.D."/>
            <person name="Liu B."/>
            <person name="Hao Y."/>
            <person name="Liao X.Y."/>
            <person name="Jiang Y.T."/>
            <person name="Sun W.H."/>
            <person name="Chen J."/>
            <person name="Chen Y.Q."/>
            <person name="Ai Y."/>
            <person name="Zhai J.W."/>
            <person name="Wu S.S."/>
            <person name="Zhou Z."/>
            <person name="Hsiao Y.Y."/>
            <person name="Wu W.L."/>
            <person name="Chen Y.Y."/>
            <person name="Lin Y.F."/>
            <person name="Hsu J.L."/>
            <person name="Li C.Y."/>
            <person name="Wang Z.W."/>
            <person name="Zhao X."/>
            <person name="Zhong W.Y."/>
            <person name="Ma X.K."/>
            <person name="Ma L."/>
            <person name="Huang J."/>
            <person name="Chen G.Z."/>
            <person name="Huang M.Z."/>
            <person name="Huang L."/>
            <person name="Peng D.H."/>
            <person name="Luo Y.B."/>
            <person name="Zou S.Q."/>
            <person name="Chen S.P."/>
            <person name="Lan S."/>
            <person name="Tsai W.C."/>
            <person name="Van de Peer Y."/>
            <person name="Liu Z.J."/>
        </authorList>
    </citation>
    <scope>NUCLEOTIDE SEQUENCE [LARGE SCALE GENOMIC DNA]</scope>
    <source>
        <strain evidence="3">Lor288</strain>
    </source>
</reference>
<dbReference type="CDD" id="cd06865">
    <property type="entry name" value="PX_SNX_like"/>
    <property type="match status" value="1"/>
</dbReference>
<dbReference type="InterPro" id="IPR036871">
    <property type="entry name" value="PX_dom_sf"/>
</dbReference>
<dbReference type="Gene3D" id="3.30.1520.10">
    <property type="entry name" value="Phox-like domain"/>
    <property type="match status" value="1"/>
</dbReference>
<comment type="caution">
    <text evidence="3">The sequence shown here is derived from an EMBL/GenBank/DDBJ whole genome shotgun (WGS) entry which is preliminary data.</text>
</comment>
<dbReference type="InterPro" id="IPR015404">
    <property type="entry name" value="Vps5_C"/>
</dbReference>
<dbReference type="PANTHER" id="PTHR46757:SF2">
    <property type="entry name" value="OS05G0346100 PROTEIN"/>
    <property type="match status" value="1"/>
</dbReference>
<dbReference type="PANTHER" id="PTHR46757">
    <property type="entry name" value="SORTING NEXIN-RELATED"/>
    <property type="match status" value="1"/>
</dbReference>
<protein>
    <submittedName>
        <fullName evidence="3">Sorting nexin 2B</fullName>
    </submittedName>
</protein>
<feature type="domain" description="PX" evidence="2">
    <location>
        <begin position="109"/>
        <end position="231"/>
    </location>
</feature>